<organism evidence="1 2">
    <name type="scientific">Salvia divinorum</name>
    <name type="common">Maria pastora</name>
    <name type="synonym">Diviner's sage</name>
    <dbReference type="NCBI Taxonomy" id="28513"/>
    <lineage>
        <taxon>Eukaryota</taxon>
        <taxon>Viridiplantae</taxon>
        <taxon>Streptophyta</taxon>
        <taxon>Embryophyta</taxon>
        <taxon>Tracheophyta</taxon>
        <taxon>Spermatophyta</taxon>
        <taxon>Magnoliopsida</taxon>
        <taxon>eudicotyledons</taxon>
        <taxon>Gunneridae</taxon>
        <taxon>Pentapetalae</taxon>
        <taxon>asterids</taxon>
        <taxon>lamiids</taxon>
        <taxon>Lamiales</taxon>
        <taxon>Lamiaceae</taxon>
        <taxon>Nepetoideae</taxon>
        <taxon>Mentheae</taxon>
        <taxon>Salviinae</taxon>
        <taxon>Salvia</taxon>
        <taxon>Salvia subgen. Calosphace</taxon>
    </lineage>
</organism>
<name>A0ABD1G2K4_SALDI</name>
<dbReference type="Proteomes" id="UP001567538">
    <property type="component" value="Unassembled WGS sequence"/>
</dbReference>
<reference evidence="1 2" key="1">
    <citation type="submission" date="2024-06" db="EMBL/GenBank/DDBJ databases">
        <title>A chromosome level genome sequence of Diviner's sage (Salvia divinorum).</title>
        <authorList>
            <person name="Ford S.A."/>
            <person name="Ro D.-K."/>
            <person name="Ness R.W."/>
            <person name="Phillips M.A."/>
        </authorList>
    </citation>
    <scope>NUCLEOTIDE SEQUENCE [LARGE SCALE GENOMIC DNA]</scope>
    <source>
        <strain evidence="1">SAF-2024a</strain>
        <tissue evidence="1">Leaf</tissue>
    </source>
</reference>
<protein>
    <submittedName>
        <fullName evidence="1">Uncharacterized protein</fullName>
    </submittedName>
</protein>
<keyword evidence="2" id="KW-1185">Reference proteome</keyword>
<dbReference type="AlphaFoldDB" id="A0ABD1G2K4"/>
<comment type="caution">
    <text evidence="1">The sequence shown here is derived from an EMBL/GenBank/DDBJ whole genome shotgun (WGS) entry which is preliminary data.</text>
</comment>
<accession>A0ABD1G2K4</accession>
<evidence type="ECO:0000313" key="2">
    <source>
        <dbReference type="Proteomes" id="UP001567538"/>
    </source>
</evidence>
<evidence type="ECO:0000313" key="1">
    <source>
        <dbReference type="EMBL" id="KAL1538341.1"/>
    </source>
</evidence>
<dbReference type="EMBL" id="JBEAFC010000010">
    <property type="protein sequence ID" value="KAL1538341.1"/>
    <property type="molecule type" value="Genomic_DNA"/>
</dbReference>
<proteinExistence type="predicted"/>
<sequence length="76" mass="8645">MVKEMEEAAAEQEGSRSSKLWRFRGLLESNASKLVPPQPCPKILLPLLVQPGRWRFDISKIETNKDVGLLKGSWRP</sequence>
<gene>
    <name evidence="1" type="ORF">AAHA92_27098</name>
</gene>